<dbReference type="CDD" id="cd00085">
    <property type="entry name" value="HNHc"/>
    <property type="match status" value="1"/>
</dbReference>
<evidence type="ECO:0000259" key="1">
    <source>
        <dbReference type="Pfam" id="PF01844"/>
    </source>
</evidence>
<dbReference type="GO" id="GO:0004519">
    <property type="term" value="F:endonuclease activity"/>
    <property type="evidence" value="ECO:0007669"/>
    <property type="project" value="UniProtKB-KW"/>
</dbReference>
<sequence length="194" mass="22552">MVSIHRVKPSYSDVSKKKNYRDYKDSLKSDFSGCCGYCGSPDFVFGGKAGFQIDHFAPQDKFKHLENEYSNLIYSCPICNRGKSNKWPTDDPNIHTKDDEGFIHPCSLEYDDNLMRNRDGTIDANSDVGTYMIHVLKLYLFRHQVIWIREELRELIGQVKLRIDESSELGQKYNALTAAFYEYDEILRANIDKR</sequence>
<protein>
    <submittedName>
        <fullName evidence="2">HNH endonuclease</fullName>
    </submittedName>
</protein>
<comment type="caution">
    <text evidence="2">The sequence shown here is derived from an EMBL/GenBank/DDBJ whole genome shotgun (WGS) entry which is preliminary data.</text>
</comment>
<dbReference type="Proteomes" id="UP000306719">
    <property type="component" value="Unassembled WGS sequence"/>
</dbReference>
<feature type="domain" description="HNH" evidence="1">
    <location>
        <begin position="35"/>
        <end position="86"/>
    </location>
</feature>
<evidence type="ECO:0000313" key="3">
    <source>
        <dbReference type="Proteomes" id="UP000306719"/>
    </source>
</evidence>
<proteinExistence type="predicted"/>
<keyword evidence="2" id="KW-0255">Endonuclease</keyword>
<dbReference type="InterPro" id="IPR002711">
    <property type="entry name" value="HNH"/>
</dbReference>
<name>A0A5S3X3C8_9GAMM</name>
<evidence type="ECO:0000313" key="2">
    <source>
        <dbReference type="EMBL" id="TMP38217.1"/>
    </source>
</evidence>
<organism evidence="2 3">
    <name type="scientific">Pseudoalteromonas rubra</name>
    <dbReference type="NCBI Taxonomy" id="43658"/>
    <lineage>
        <taxon>Bacteria</taxon>
        <taxon>Pseudomonadati</taxon>
        <taxon>Pseudomonadota</taxon>
        <taxon>Gammaproteobacteria</taxon>
        <taxon>Alteromonadales</taxon>
        <taxon>Pseudoalteromonadaceae</taxon>
        <taxon>Pseudoalteromonas</taxon>
    </lineage>
</organism>
<accession>A0A5S3X3C8</accession>
<dbReference type="AlphaFoldDB" id="A0A5S3X3C8"/>
<gene>
    <name evidence="2" type="ORF">CWB98_07825</name>
</gene>
<dbReference type="OrthoDB" id="5292295at2"/>
<dbReference type="GO" id="GO:0008270">
    <property type="term" value="F:zinc ion binding"/>
    <property type="evidence" value="ECO:0007669"/>
    <property type="project" value="InterPro"/>
</dbReference>
<dbReference type="InterPro" id="IPR003615">
    <property type="entry name" value="HNH_nuc"/>
</dbReference>
<dbReference type="Pfam" id="PF01844">
    <property type="entry name" value="HNH"/>
    <property type="match status" value="1"/>
</dbReference>
<reference evidence="2 3" key="1">
    <citation type="submission" date="2018-01" db="EMBL/GenBank/DDBJ databases">
        <authorList>
            <person name="Paulsen S."/>
            <person name="Gram L.K."/>
        </authorList>
    </citation>
    <scope>NUCLEOTIDE SEQUENCE [LARGE SCALE GENOMIC DNA]</scope>
    <source>
        <strain evidence="2 3">S2599</strain>
    </source>
</reference>
<keyword evidence="2" id="KW-0378">Hydrolase</keyword>
<dbReference type="GO" id="GO:0003676">
    <property type="term" value="F:nucleic acid binding"/>
    <property type="evidence" value="ECO:0007669"/>
    <property type="project" value="InterPro"/>
</dbReference>
<dbReference type="Gene3D" id="1.10.30.50">
    <property type="match status" value="1"/>
</dbReference>
<dbReference type="EMBL" id="PNCJ01000011">
    <property type="protein sequence ID" value="TMP38217.1"/>
    <property type="molecule type" value="Genomic_DNA"/>
</dbReference>
<keyword evidence="2" id="KW-0540">Nuclease</keyword>
<dbReference type="RefSeq" id="WP_138544332.1">
    <property type="nucleotide sequence ID" value="NZ_PNCJ01000011.1"/>
</dbReference>
<reference evidence="3" key="2">
    <citation type="submission" date="2019-06" db="EMBL/GenBank/DDBJ databases">
        <title>Co-occurence of chitin degradation, pigmentation and bioactivity in marine Pseudoalteromonas.</title>
        <authorList>
            <person name="Sonnenschein E.C."/>
            <person name="Bech P.K."/>
        </authorList>
    </citation>
    <scope>NUCLEOTIDE SEQUENCE [LARGE SCALE GENOMIC DNA]</scope>
    <source>
        <strain evidence="3">S2599</strain>
    </source>
</reference>